<dbReference type="Proteomes" id="UP000036987">
    <property type="component" value="Unassembled WGS sequence"/>
</dbReference>
<evidence type="ECO:0000256" key="1">
    <source>
        <dbReference type="ARBA" id="ARBA00006974"/>
    </source>
</evidence>
<protein>
    <submittedName>
        <fullName evidence="2">SAUR-like auxin-responsive protein family</fullName>
    </submittedName>
</protein>
<dbReference type="EMBL" id="LFYR01000709">
    <property type="protein sequence ID" value="KMZ70800.1"/>
    <property type="molecule type" value="Genomic_DNA"/>
</dbReference>
<evidence type="ECO:0000313" key="3">
    <source>
        <dbReference type="Proteomes" id="UP000036987"/>
    </source>
</evidence>
<sequence>MANGFQTLGLAKQVLRRSLSFRNRAVSSESACKDVPRGHFPVYVGESEKRFVVPVSYLKCPLFQKFLERAEEEFGVDHQMGALKVPCKVETFVELTSQIKG</sequence>
<keyword evidence="3" id="KW-1185">Reference proteome</keyword>
<dbReference type="OMA" id="KQFNKLH"/>
<comment type="similarity">
    <text evidence="1">Belongs to the ARG7 family.</text>
</comment>
<dbReference type="PANTHER" id="PTHR31929">
    <property type="entry name" value="SAUR-LIKE AUXIN-RESPONSIVE PROTEIN FAMILY-RELATED"/>
    <property type="match status" value="1"/>
</dbReference>
<dbReference type="GO" id="GO:0009733">
    <property type="term" value="P:response to auxin"/>
    <property type="evidence" value="ECO:0007669"/>
    <property type="project" value="InterPro"/>
</dbReference>
<dbReference type="OrthoDB" id="625231at2759"/>
<dbReference type="Pfam" id="PF02519">
    <property type="entry name" value="Auxin_inducible"/>
    <property type="match status" value="1"/>
</dbReference>
<dbReference type="AlphaFoldDB" id="A0A0K9PRD5"/>
<proteinExistence type="inferred from homology"/>
<organism evidence="2 3">
    <name type="scientific">Zostera marina</name>
    <name type="common">Eelgrass</name>
    <dbReference type="NCBI Taxonomy" id="29655"/>
    <lineage>
        <taxon>Eukaryota</taxon>
        <taxon>Viridiplantae</taxon>
        <taxon>Streptophyta</taxon>
        <taxon>Embryophyta</taxon>
        <taxon>Tracheophyta</taxon>
        <taxon>Spermatophyta</taxon>
        <taxon>Magnoliopsida</taxon>
        <taxon>Liliopsida</taxon>
        <taxon>Zosteraceae</taxon>
        <taxon>Zostera</taxon>
    </lineage>
</organism>
<comment type="caution">
    <text evidence="2">The sequence shown here is derived from an EMBL/GenBank/DDBJ whole genome shotgun (WGS) entry which is preliminary data.</text>
</comment>
<name>A0A0K9PRD5_ZOSMR</name>
<dbReference type="InterPro" id="IPR003676">
    <property type="entry name" value="SAUR_fam"/>
</dbReference>
<accession>A0A0K9PRD5</accession>
<reference evidence="3" key="1">
    <citation type="journal article" date="2016" name="Nature">
        <title>The genome of the seagrass Zostera marina reveals angiosperm adaptation to the sea.</title>
        <authorList>
            <person name="Olsen J.L."/>
            <person name="Rouze P."/>
            <person name="Verhelst B."/>
            <person name="Lin Y.-C."/>
            <person name="Bayer T."/>
            <person name="Collen J."/>
            <person name="Dattolo E."/>
            <person name="De Paoli E."/>
            <person name="Dittami S."/>
            <person name="Maumus F."/>
            <person name="Michel G."/>
            <person name="Kersting A."/>
            <person name="Lauritano C."/>
            <person name="Lohaus R."/>
            <person name="Toepel M."/>
            <person name="Tonon T."/>
            <person name="Vanneste K."/>
            <person name="Amirebrahimi M."/>
            <person name="Brakel J."/>
            <person name="Bostroem C."/>
            <person name="Chovatia M."/>
            <person name="Grimwood J."/>
            <person name="Jenkins J.W."/>
            <person name="Jueterbock A."/>
            <person name="Mraz A."/>
            <person name="Stam W.T."/>
            <person name="Tice H."/>
            <person name="Bornberg-Bauer E."/>
            <person name="Green P.J."/>
            <person name="Pearson G.A."/>
            <person name="Procaccini G."/>
            <person name="Duarte C.M."/>
            <person name="Schmutz J."/>
            <person name="Reusch T.B.H."/>
            <person name="Van de Peer Y."/>
        </authorList>
    </citation>
    <scope>NUCLEOTIDE SEQUENCE [LARGE SCALE GENOMIC DNA]</scope>
    <source>
        <strain evidence="3">cv. Finnish</strain>
    </source>
</reference>
<evidence type="ECO:0000313" key="2">
    <source>
        <dbReference type="EMBL" id="KMZ70800.1"/>
    </source>
</evidence>
<gene>
    <name evidence="2" type="ORF">ZOSMA_193G00310</name>
</gene>